<gene>
    <name evidence="2" type="ORF">GSLYS_00009868001</name>
</gene>
<comment type="caution">
    <text evidence="2">The sequence shown here is derived from an EMBL/GenBank/DDBJ whole genome shotgun (WGS) entry which is preliminary data.</text>
</comment>
<evidence type="ECO:0000256" key="1">
    <source>
        <dbReference type="SAM" id="MobiDB-lite"/>
    </source>
</evidence>
<feature type="compositionally biased region" description="Polar residues" evidence="1">
    <location>
        <begin position="30"/>
        <end position="74"/>
    </location>
</feature>
<feature type="region of interest" description="Disordered" evidence="1">
    <location>
        <begin position="93"/>
        <end position="115"/>
    </location>
</feature>
<feature type="compositionally biased region" description="Basic and acidic residues" evidence="1">
    <location>
        <begin position="93"/>
        <end position="109"/>
    </location>
</feature>
<feature type="compositionally biased region" description="Acidic residues" evidence="1">
    <location>
        <begin position="200"/>
        <end position="229"/>
    </location>
</feature>
<accession>A0AAV2HPC5</accession>
<reference evidence="2 3" key="1">
    <citation type="submission" date="2024-04" db="EMBL/GenBank/DDBJ databases">
        <authorList>
            <consortium name="Genoscope - CEA"/>
            <person name="William W."/>
        </authorList>
    </citation>
    <scope>NUCLEOTIDE SEQUENCE [LARGE SCALE GENOMIC DNA]</scope>
</reference>
<sequence length="269" mass="30153">MMNQFNLICGDPTRFGQQSRSQSASSWNSTPNKRMSQSSTINADQSSNRSPSFKTNNRNMNKSPSPTGHSQWYDTANIDDALSDIRRRLLSDSTHKAHDSFDRSTRRSASDSTDTFTYTTCERYSRPARKELRDARRWSPKFPGDSGKQRGATGDKFKLDDYLISDNPGYGAATYTPDTDPYDLEERRIKCVREALLQDIAEDVEEGDTNTDSSDEDDDDDDDDDDDESSLQTAGSYHTNTSSATGGLFPALKSKELMDGRGLKYSHLL</sequence>
<protein>
    <submittedName>
        <fullName evidence="2">Uncharacterized protein</fullName>
    </submittedName>
</protein>
<organism evidence="2 3">
    <name type="scientific">Lymnaea stagnalis</name>
    <name type="common">Great pond snail</name>
    <name type="synonym">Helix stagnalis</name>
    <dbReference type="NCBI Taxonomy" id="6523"/>
    <lineage>
        <taxon>Eukaryota</taxon>
        <taxon>Metazoa</taxon>
        <taxon>Spiralia</taxon>
        <taxon>Lophotrochozoa</taxon>
        <taxon>Mollusca</taxon>
        <taxon>Gastropoda</taxon>
        <taxon>Heterobranchia</taxon>
        <taxon>Euthyneura</taxon>
        <taxon>Panpulmonata</taxon>
        <taxon>Hygrophila</taxon>
        <taxon>Lymnaeoidea</taxon>
        <taxon>Lymnaeidae</taxon>
        <taxon>Lymnaea</taxon>
    </lineage>
</organism>
<feature type="region of interest" description="Disordered" evidence="1">
    <location>
        <begin position="200"/>
        <end position="249"/>
    </location>
</feature>
<dbReference type="EMBL" id="CAXITT010000215">
    <property type="protein sequence ID" value="CAL1535915.1"/>
    <property type="molecule type" value="Genomic_DNA"/>
</dbReference>
<name>A0AAV2HPC5_LYMST</name>
<evidence type="ECO:0000313" key="2">
    <source>
        <dbReference type="EMBL" id="CAL1535915.1"/>
    </source>
</evidence>
<feature type="compositionally biased region" description="Polar residues" evidence="1">
    <location>
        <begin position="231"/>
        <end position="245"/>
    </location>
</feature>
<feature type="region of interest" description="Disordered" evidence="1">
    <location>
        <begin position="1"/>
        <end position="74"/>
    </location>
</feature>
<feature type="region of interest" description="Disordered" evidence="1">
    <location>
        <begin position="130"/>
        <end position="154"/>
    </location>
</feature>
<keyword evidence="3" id="KW-1185">Reference proteome</keyword>
<dbReference type="AlphaFoldDB" id="A0AAV2HPC5"/>
<evidence type="ECO:0000313" key="3">
    <source>
        <dbReference type="Proteomes" id="UP001497497"/>
    </source>
</evidence>
<proteinExistence type="predicted"/>
<feature type="compositionally biased region" description="Low complexity" evidence="1">
    <location>
        <begin position="17"/>
        <end position="29"/>
    </location>
</feature>
<dbReference type="Proteomes" id="UP001497497">
    <property type="component" value="Unassembled WGS sequence"/>
</dbReference>